<evidence type="ECO:0000313" key="3">
    <source>
        <dbReference type="Proteomes" id="UP000035553"/>
    </source>
</evidence>
<feature type="transmembrane region" description="Helical" evidence="1">
    <location>
        <begin position="21"/>
        <end position="42"/>
    </location>
</feature>
<proteinExistence type="predicted"/>
<reference evidence="2 3" key="1">
    <citation type="journal article" date="2011" name="J. Bacteriol.">
        <title>Draft genome sequence of Sporolactobacillus inulinus strain CASD, an efficient D-lactic acid-producing bacterium with high-concentration lactate tolerance capability.</title>
        <authorList>
            <person name="Yu B."/>
            <person name="Su F."/>
            <person name="Wang L."/>
            <person name="Xu K."/>
            <person name="Zhao B."/>
            <person name="Xu P."/>
        </authorList>
    </citation>
    <scope>NUCLEOTIDE SEQUENCE [LARGE SCALE GENOMIC DNA]</scope>
    <source>
        <strain evidence="2 3">CASD</strain>
    </source>
</reference>
<dbReference type="Proteomes" id="UP000035553">
    <property type="component" value="Unassembled WGS sequence"/>
</dbReference>
<organism evidence="2 3">
    <name type="scientific">Sporolactobacillus inulinus CASD</name>
    <dbReference type="NCBI Taxonomy" id="1069536"/>
    <lineage>
        <taxon>Bacteria</taxon>
        <taxon>Bacillati</taxon>
        <taxon>Bacillota</taxon>
        <taxon>Bacilli</taxon>
        <taxon>Bacillales</taxon>
        <taxon>Sporolactobacillaceae</taxon>
        <taxon>Sporolactobacillus</taxon>
    </lineage>
</organism>
<dbReference type="AlphaFoldDB" id="A0A0U1QRY1"/>
<keyword evidence="1" id="KW-0472">Membrane</keyword>
<evidence type="ECO:0000256" key="1">
    <source>
        <dbReference type="SAM" id="Phobius"/>
    </source>
</evidence>
<gene>
    <name evidence="2" type="ORF">SINU_02420</name>
</gene>
<keyword evidence="1" id="KW-1133">Transmembrane helix</keyword>
<dbReference type="RefSeq" id="WP_010026965.1">
    <property type="nucleotide sequence ID" value="NZ_AFVQ02000031.1"/>
</dbReference>
<protein>
    <submittedName>
        <fullName evidence="2">Heme ABC transporter</fullName>
    </submittedName>
</protein>
<evidence type="ECO:0000313" key="2">
    <source>
        <dbReference type="EMBL" id="KLI03502.1"/>
    </source>
</evidence>
<keyword evidence="3" id="KW-1185">Reference proteome</keyword>
<feature type="transmembrane region" description="Helical" evidence="1">
    <location>
        <begin position="48"/>
        <end position="68"/>
    </location>
</feature>
<dbReference type="OrthoDB" id="1924966at2"/>
<dbReference type="EMBL" id="AFVQ02000031">
    <property type="protein sequence ID" value="KLI03502.1"/>
    <property type="molecule type" value="Genomic_DNA"/>
</dbReference>
<accession>A0A0U1QRY1</accession>
<name>A0A0U1QRY1_9BACL</name>
<dbReference type="STRING" id="1069536.SINU_02420"/>
<sequence>MTARSKQDFEMIEIWDDVVRIKDLVLAIVINSITTLGGYFAAPNHAPMPLLFGLIGAVIGFIICSLFIKPKRIFEETESEE</sequence>
<comment type="caution">
    <text evidence="2">The sequence shown here is derived from an EMBL/GenBank/DDBJ whole genome shotgun (WGS) entry which is preliminary data.</text>
</comment>
<keyword evidence="1" id="KW-0812">Transmembrane</keyword>